<gene>
    <name evidence="2" type="ORF">INT45_011873</name>
</gene>
<dbReference type="EMBL" id="JAEPRB010000767">
    <property type="protein sequence ID" value="KAG2212231.1"/>
    <property type="molecule type" value="Genomic_DNA"/>
</dbReference>
<dbReference type="Proteomes" id="UP000646827">
    <property type="component" value="Unassembled WGS sequence"/>
</dbReference>
<accession>A0A8H7RJE5</accession>
<evidence type="ECO:0000313" key="2">
    <source>
        <dbReference type="EMBL" id="KAG2212231.1"/>
    </source>
</evidence>
<organism evidence="2 3">
    <name type="scientific">Circinella minor</name>
    <dbReference type="NCBI Taxonomy" id="1195481"/>
    <lineage>
        <taxon>Eukaryota</taxon>
        <taxon>Fungi</taxon>
        <taxon>Fungi incertae sedis</taxon>
        <taxon>Mucoromycota</taxon>
        <taxon>Mucoromycotina</taxon>
        <taxon>Mucoromycetes</taxon>
        <taxon>Mucorales</taxon>
        <taxon>Lichtheimiaceae</taxon>
        <taxon>Circinella</taxon>
    </lineage>
</organism>
<name>A0A8H7RJE5_9FUNG</name>
<comment type="caution">
    <text evidence="2">The sequence shown here is derived from an EMBL/GenBank/DDBJ whole genome shotgun (WGS) entry which is preliminary data.</text>
</comment>
<dbReference type="AlphaFoldDB" id="A0A8H7RJE5"/>
<sequence>MPWKLVEFIWRRKHNGNLWEAFITALKEVSFGDLSSDDSNNSNNNNNVTESHTDNATDRPIPQFTQVVLIEDNSSINKEETTIESEENSSSSLSSSSESDNSDTDYQERSYVYQQKRQRNN</sequence>
<feature type="compositionally biased region" description="Low complexity" evidence="1">
    <location>
        <begin position="88"/>
        <end position="99"/>
    </location>
</feature>
<dbReference type="OrthoDB" id="2289483at2759"/>
<feature type="compositionally biased region" description="Low complexity" evidence="1">
    <location>
        <begin position="37"/>
        <end position="47"/>
    </location>
</feature>
<evidence type="ECO:0000313" key="3">
    <source>
        <dbReference type="Proteomes" id="UP000646827"/>
    </source>
</evidence>
<feature type="region of interest" description="Disordered" evidence="1">
    <location>
        <begin position="33"/>
        <end position="121"/>
    </location>
</feature>
<keyword evidence="3" id="KW-1185">Reference proteome</keyword>
<reference evidence="2 3" key="1">
    <citation type="submission" date="2020-12" db="EMBL/GenBank/DDBJ databases">
        <title>Metabolic potential, ecology and presence of endohyphal bacteria is reflected in genomic diversity of Mucoromycotina.</title>
        <authorList>
            <person name="Muszewska A."/>
            <person name="Okrasinska A."/>
            <person name="Steczkiewicz K."/>
            <person name="Drgas O."/>
            <person name="Orlowska M."/>
            <person name="Perlinska-Lenart U."/>
            <person name="Aleksandrzak-Piekarczyk T."/>
            <person name="Szatraj K."/>
            <person name="Zielenkiewicz U."/>
            <person name="Pilsyk S."/>
            <person name="Malc E."/>
            <person name="Mieczkowski P."/>
            <person name="Kruszewska J.S."/>
            <person name="Biernat P."/>
            <person name="Pawlowska J."/>
        </authorList>
    </citation>
    <scope>NUCLEOTIDE SEQUENCE [LARGE SCALE GENOMIC DNA]</scope>
    <source>
        <strain evidence="2 3">CBS 142.35</strain>
    </source>
</reference>
<evidence type="ECO:0000256" key="1">
    <source>
        <dbReference type="SAM" id="MobiDB-lite"/>
    </source>
</evidence>
<protein>
    <submittedName>
        <fullName evidence="2">Uncharacterized protein</fullName>
    </submittedName>
</protein>
<proteinExistence type="predicted"/>